<name>D6STW9_9BACT</name>
<dbReference type="GO" id="GO:0009244">
    <property type="term" value="P:lipopolysaccharide core region biosynthetic process"/>
    <property type="evidence" value="ECO:0007669"/>
    <property type="project" value="TreeGrafter"/>
</dbReference>
<dbReference type="Pfam" id="PF01075">
    <property type="entry name" value="Glyco_transf_9"/>
    <property type="match status" value="1"/>
</dbReference>
<keyword evidence="1" id="KW-0328">Glycosyltransferase</keyword>
<reference evidence="3" key="1">
    <citation type="submission" date="2010-05" db="EMBL/GenBank/DDBJ databases">
        <title>The draft genome of Desulfonatronospira thiodismutans ASO3-1.</title>
        <authorList>
            <consortium name="US DOE Joint Genome Institute (JGI-PGF)"/>
            <person name="Lucas S."/>
            <person name="Copeland A."/>
            <person name="Lapidus A."/>
            <person name="Cheng J.-F."/>
            <person name="Bruce D."/>
            <person name="Goodwin L."/>
            <person name="Pitluck S."/>
            <person name="Chertkov O."/>
            <person name="Brettin T."/>
            <person name="Detter J.C."/>
            <person name="Han C."/>
            <person name="Land M.L."/>
            <person name="Hauser L."/>
            <person name="Kyrpides N."/>
            <person name="Mikhailova N."/>
            <person name="Muyzer G."/>
            <person name="Woyke T."/>
        </authorList>
    </citation>
    <scope>NUCLEOTIDE SEQUENCE [LARGE SCALE GENOMIC DNA]</scope>
    <source>
        <strain evidence="3">ASO3-1</strain>
    </source>
</reference>
<organism evidence="3 4">
    <name type="scientific">Desulfonatronospira thiodismutans ASO3-1</name>
    <dbReference type="NCBI Taxonomy" id="555779"/>
    <lineage>
        <taxon>Bacteria</taxon>
        <taxon>Pseudomonadati</taxon>
        <taxon>Thermodesulfobacteriota</taxon>
        <taxon>Desulfovibrionia</taxon>
        <taxon>Desulfovibrionales</taxon>
        <taxon>Desulfonatronovibrionaceae</taxon>
        <taxon>Desulfonatronospira</taxon>
    </lineage>
</organism>
<dbReference type="eggNOG" id="COG0859">
    <property type="taxonomic scope" value="Bacteria"/>
</dbReference>
<dbReference type="InterPro" id="IPR002201">
    <property type="entry name" value="Glyco_trans_9"/>
</dbReference>
<keyword evidence="2 3" id="KW-0808">Transferase</keyword>
<evidence type="ECO:0000313" key="4">
    <source>
        <dbReference type="Proteomes" id="UP000005496"/>
    </source>
</evidence>
<dbReference type="InterPro" id="IPR051199">
    <property type="entry name" value="LPS_LOS_Heptosyltrfase"/>
</dbReference>
<protein>
    <submittedName>
        <fullName evidence="3">Glycosyl transferase family 9</fullName>
    </submittedName>
</protein>
<dbReference type="Proteomes" id="UP000005496">
    <property type="component" value="Unassembled WGS sequence"/>
</dbReference>
<dbReference type="Gene3D" id="3.40.50.2000">
    <property type="entry name" value="Glycogen Phosphorylase B"/>
    <property type="match status" value="2"/>
</dbReference>
<evidence type="ECO:0000256" key="2">
    <source>
        <dbReference type="ARBA" id="ARBA00022679"/>
    </source>
</evidence>
<proteinExistence type="predicted"/>
<dbReference type="PANTHER" id="PTHR30160:SF1">
    <property type="entry name" value="LIPOPOLYSACCHARIDE 1,2-N-ACETYLGLUCOSAMINETRANSFERASE-RELATED"/>
    <property type="match status" value="1"/>
</dbReference>
<dbReference type="SUPFAM" id="SSF53756">
    <property type="entry name" value="UDP-Glycosyltransferase/glycogen phosphorylase"/>
    <property type="match status" value="1"/>
</dbReference>
<sequence length="351" mass="39383">MPGNEPENFVVIRLGSLGDVVLTTGVLQAWHARTGARFIFVTKKAFAPVLEKHPAIKEIITVPGKYLTTPGWLNFCRLLARRFRDLQLIDLHCSLRSRILRAMWPCRTFAYPKMALHRRMFGLTGMDLFGRELLKSNIPQRYFRALYPRPPARDTLEPRIHLSSAEKAEARETLSRSGITLASQHTPSRPLIALHPYATHPAKAWPTDNWLALATLLEDRGMDWVIIGRENYSLLPDSSRDLTSRTDIRQTCALLEHCCALVTGDSGPMHLARAVHTPLVALFGPTTREWGFFPAAKNSLVLESELPCRPCSLHGRLKNTCTAPCMHHITPSRVLDALNRITSGSSTLNTD</sequence>
<comment type="caution">
    <text evidence="3">The sequence shown here is derived from an EMBL/GenBank/DDBJ whole genome shotgun (WGS) entry which is preliminary data.</text>
</comment>
<evidence type="ECO:0000256" key="1">
    <source>
        <dbReference type="ARBA" id="ARBA00022676"/>
    </source>
</evidence>
<keyword evidence="4" id="KW-1185">Reference proteome</keyword>
<dbReference type="RefSeq" id="WP_008871484.1">
    <property type="nucleotide sequence ID" value="NZ_ACJN02000003.1"/>
</dbReference>
<dbReference type="GO" id="GO:0005829">
    <property type="term" value="C:cytosol"/>
    <property type="evidence" value="ECO:0007669"/>
    <property type="project" value="TreeGrafter"/>
</dbReference>
<accession>D6STW9</accession>
<dbReference type="GO" id="GO:0008713">
    <property type="term" value="F:ADP-heptose-lipopolysaccharide heptosyltransferase activity"/>
    <property type="evidence" value="ECO:0007669"/>
    <property type="project" value="TreeGrafter"/>
</dbReference>
<dbReference type="CDD" id="cd03789">
    <property type="entry name" value="GT9_LPS_heptosyltransferase"/>
    <property type="match status" value="1"/>
</dbReference>
<gene>
    <name evidence="3" type="ORF">Dthio_PD1477</name>
</gene>
<dbReference type="AlphaFoldDB" id="D6STW9"/>
<dbReference type="EMBL" id="ACJN02000003">
    <property type="protein sequence ID" value="EFI34135.1"/>
    <property type="molecule type" value="Genomic_DNA"/>
</dbReference>
<dbReference type="PANTHER" id="PTHR30160">
    <property type="entry name" value="TETRAACYLDISACCHARIDE 4'-KINASE-RELATED"/>
    <property type="match status" value="1"/>
</dbReference>
<evidence type="ECO:0000313" key="3">
    <source>
        <dbReference type="EMBL" id="EFI34135.1"/>
    </source>
</evidence>